<dbReference type="GO" id="GO:0004553">
    <property type="term" value="F:hydrolase activity, hydrolyzing O-glycosyl compounds"/>
    <property type="evidence" value="ECO:0007669"/>
    <property type="project" value="InterPro"/>
</dbReference>
<dbReference type="InterPro" id="IPR011098">
    <property type="entry name" value="G5_dom"/>
</dbReference>
<evidence type="ECO:0000313" key="4">
    <source>
        <dbReference type="Proteomes" id="UP000031189"/>
    </source>
</evidence>
<evidence type="ECO:0000256" key="1">
    <source>
        <dbReference type="ARBA" id="ARBA00022729"/>
    </source>
</evidence>
<dbReference type="SMART" id="SM01208">
    <property type="entry name" value="G5"/>
    <property type="match status" value="1"/>
</dbReference>
<gene>
    <name evidence="3" type="ORF">QX51_00775</name>
</gene>
<keyword evidence="4" id="KW-1185">Reference proteome</keyword>
<dbReference type="GO" id="GO:0019867">
    <property type="term" value="C:outer membrane"/>
    <property type="evidence" value="ECO:0007669"/>
    <property type="project" value="InterPro"/>
</dbReference>
<proteinExistence type="predicted"/>
<dbReference type="Proteomes" id="UP000031189">
    <property type="component" value="Unassembled WGS sequence"/>
</dbReference>
<name>A0A0B3VPU3_9FIRM</name>
<comment type="caution">
    <text evidence="3">The sequence shown here is derived from an EMBL/GenBank/DDBJ whole genome shotgun (WGS) entry which is preliminary data.</text>
</comment>
<feature type="domain" description="G5" evidence="2">
    <location>
        <begin position="77"/>
        <end position="157"/>
    </location>
</feature>
<dbReference type="STRING" id="1577792.QX51_00775"/>
<evidence type="ECO:0000313" key="3">
    <source>
        <dbReference type="EMBL" id="KHS58806.1"/>
    </source>
</evidence>
<reference evidence="3 4" key="1">
    <citation type="submission" date="2014-12" db="EMBL/GenBank/DDBJ databases">
        <title>Draft genome sequence of Terrisporobacter sp. 08-306576, isolated from the blood culture of a bacteremia patient.</title>
        <authorList>
            <person name="Lund L.C."/>
            <person name="Sydenham T.V."/>
            <person name="Hogh S.V."/>
            <person name="Skov M.N."/>
            <person name="Kemp M."/>
            <person name="Justesen U.S."/>
        </authorList>
    </citation>
    <scope>NUCLEOTIDE SEQUENCE [LARGE SCALE GENOMIC DNA]</scope>
    <source>
        <strain evidence="3 4">08-306576</strain>
    </source>
</reference>
<evidence type="ECO:0000259" key="2">
    <source>
        <dbReference type="PROSITE" id="PS51109"/>
    </source>
</evidence>
<dbReference type="AlphaFoldDB" id="A0A0B3VPU3"/>
<dbReference type="InterPro" id="IPR007137">
    <property type="entry name" value="DUF348"/>
</dbReference>
<keyword evidence="1" id="KW-0732">Signal</keyword>
<dbReference type="InterPro" id="IPR036908">
    <property type="entry name" value="RlpA-like_sf"/>
</dbReference>
<dbReference type="InterPro" id="IPR051933">
    <property type="entry name" value="Resuscitation_pf_RpfB"/>
</dbReference>
<organism evidence="3 4">
    <name type="scientific">Terrisporobacter othiniensis</name>
    <dbReference type="NCBI Taxonomy" id="1577792"/>
    <lineage>
        <taxon>Bacteria</taxon>
        <taxon>Bacillati</taxon>
        <taxon>Bacillota</taxon>
        <taxon>Clostridia</taxon>
        <taxon>Peptostreptococcales</taxon>
        <taxon>Peptostreptococcaceae</taxon>
        <taxon>Terrisporobacter</taxon>
    </lineage>
</organism>
<protein>
    <recommendedName>
        <fullName evidence="2">G5 domain-containing protein</fullName>
    </recommendedName>
</protein>
<dbReference type="Pfam" id="PF07501">
    <property type="entry name" value="G5"/>
    <property type="match status" value="1"/>
</dbReference>
<dbReference type="GO" id="GO:0009254">
    <property type="term" value="P:peptidoglycan turnover"/>
    <property type="evidence" value="ECO:0007669"/>
    <property type="project" value="InterPro"/>
</dbReference>
<dbReference type="EMBL" id="JWHR01000007">
    <property type="protein sequence ID" value="KHS58806.1"/>
    <property type="molecule type" value="Genomic_DNA"/>
</dbReference>
<dbReference type="Pfam" id="PF06725">
    <property type="entry name" value="3D"/>
    <property type="match status" value="1"/>
</dbReference>
<dbReference type="PANTHER" id="PTHR39160">
    <property type="entry name" value="CELL WALL-BINDING PROTEIN YOCH"/>
    <property type="match status" value="1"/>
</dbReference>
<dbReference type="PROSITE" id="PS51109">
    <property type="entry name" value="G5"/>
    <property type="match status" value="1"/>
</dbReference>
<dbReference type="Gene3D" id="2.20.230.10">
    <property type="entry name" value="Resuscitation-promoting factor rpfb"/>
    <property type="match status" value="1"/>
</dbReference>
<dbReference type="Gene3D" id="2.40.40.10">
    <property type="entry name" value="RlpA-like domain"/>
    <property type="match status" value="1"/>
</dbReference>
<dbReference type="Pfam" id="PF03990">
    <property type="entry name" value="DUF348"/>
    <property type="match status" value="1"/>
</dbReference>
<dbReference type="InterPro" id="IPR059180">
    <property type="entry name" value="3D_YorM"/>
</dbReference>
<dbReference type="SUPFAM" id="SSF50685">
    <property type="entry name" value="Barwin-like endoglucanases"/>
    <property type="match status" value="1"/>
</dbReference>
<dbReference type="InterPro" id="IPR010611">
    <property type="entry name" value="3D_dom"/>
</dbReference>
<dbReference type="CDD" id="cd14667">
    <property type="entry name" value="3D_containing_proteins"/>
    <property type="match status" value="1"/>
</dbReference>
<sequence>MLRSLLITVTFCVLLTSYFVFKKEQIVLQVDGEKITVDSYCKTVKELLSENNIYYDEDDIIYPSVNSKLKDYMDIKITYVQQITVSEHSRIAYKTKVKEDNSLPKGVIKVTQEGKDGRKTIIYEEVYHDGKLVSRVASKEIIREEPVNKVVIKGTDTSYMASSVNSSQKLSISNHNSNIKGDKMIVSATAYSGDSITSTGTRPRWGTIAVDPRIIPYGTKVYIPKFNMTFVAEDCGGGIKGNRIDIFMNSSSACYSWGVRNIDIYIVG</sequence>
<accession>A0A0B3VPU3</accession>
<dbReference type="PANTHER" id="PTHR39160:SF4">
    <property type="entry name" value="RESUSCITATION-PROMOTING FACTOR RPFB"/>
    <property type="match status" value="1"/>
</dbReference>